<feature type="transmembrane region" description="Helical" evidence="1">
    <location>
        <begin position="752"/>
        <end position="771"/>
    </location>
</feature>
<feature type="transmembrane region" description="Helical" evidence="1">
    <location>
        <begin position="897"/>
        <end position="924"/>
    </location>
</feature>
<evidence type="ECO:0000256" key="1">
    <source>
        <dbReference type="SAM" id="Phobius"/>
    </source>
</evidence>
<evidence type="ECO:0000313" key="2">
    <source>
        <dbReference type="EMBL" id="CAE0238705.1"/>
    </source>
</evidence>
<feature type="transmembrane region" description="Helical" evidence="1">
    <location>
        <begin position="544"/>
        <end position="564"/>
    </location>
</feature>
<dbReference type="PANTHER" id="PTHR13018">
    <property type="entry name" value="PROBABLE MEMBRANE PROTEIN DUF221-RELATED"/>
    <property type="match status" value="1"/>
</dbReference>
<feature type="transmembrane region" description="Helical" evidence="1">
    <location>
        <begin position="792"/>
        <end position="809"/>
    </location>
</feature>
<feature type="transmembrane region" description="Helical" evidence="1">
    <location>
        <begin position="174"/>
        <end position="195"/>
    </location>
</feature>
<proteinExistence type="predicted"/>
<keyword evidence="1" id="KW-0472">Membrane</keyword>
<evidence type="ECO:0008006" key="3">
    <source>
        <dbReference type="Google" id="ProtNLM"/>
    </source>
</evidence>
<reference evidence="2" key="1">
    <citation type="submission" date="2021-01" db="EMBL/GenBank/DDBJ databases">
        <authorList>
            <person name="Corre E."/>
            <person name="Pelletier E."/>
            <person name="Niang G."/>
            <person name="Scheremetjew M."/>
            <person name="Finn R."/>
            <person name="Kale V."/>
            <person name="Holt S."/>
            <person name="Cochrane G."/>
            <person name="Meng A."/>
            <person name="Brown T."/>
            <person name="Cohen L."/>
        </authorList>
    </citation>
    <scope>NUCLEOTIDE SEQUENCE</scope>
    <source>
        <strain evidence="2">NIES-2562</strain>
    </source>
</reference>
<dbReference type="PANTHER" id="PTHR13018:SF135">
    <property type="entry name" value="CSC1_OSCA1-LIKE 7TM REGION DOMAIN-CONTAINING PROTEIN"/>
    <property type="match status" value="1"/>
</dbReference>
<feature type="transmembrane region" description="Helical" evidence="1">
    <location>
        <begin position="585"/>
        <end position="606"/>
    </location>
</feature>
<accession>A0A7S3CVV1</accession>
<feature type="transmembrane region" description="Helical" evidence="1">
    <location>
        <begin position="368"/>
        <end position="388"/>
    </location>
</feature>
<protein>
    <recommendedName>
        <fullName evidence="3">CSC1/OSCA1-like cytosolic domain-containing protein</fullName>
    </recommendedName>
</protein>
<sequence length="987" mass="108292">MSFAPPSVEKAIEFQNEMHPRLAAEDGQTTKKIPLCKSNMKDLGDLGLGTILYFRDLRLLSNAFFICFLLSLPLVALAVIQRRVVQFSVGMEALLITSLPNIFGDDGSGELVYNASIWNEDIVTPFCACASEPSACAWCLPDGAGPPNSSVIDTVITAAVNECGDTCWTIKRTYLAVGVVLLDILICMVLLFAFVHMRLRAGKAAKQYDQSAVTISDYSIVFNNVPKDAVDAKEYADFCSSFGPVSEVVVVKECNKQLKRLKKEEKTIQRLRGAIAQQGKGGSAKAELEKIKEKAGLNADGKALRAFVTFDSVSGAQECWKMLKGGCGKGGNLSFRGKSLKAEHAVDPDELIYENLEYSRCSRFLRRVCTSLVALLIIVIGFILVALGKVGKDLATEQLDTCYAPDFVNGTYCDVVWGTHAGVYPGGAARNISSPTVFDTPMMCEYNNVVQECTFDYVVSDVLALPTAMETCGLSDCGMAEPTMERCAGCACQELMSESVSMLQFFVFDPSNALSFFSSYSSLTQISGKTDYYHFCQPFFVQLLQGYAFVGLAVVIVVIINMVIKNTLRALARFEKHHSSSTQEIGLAVKIFVAQFLNTALILVIVNANVPIVSNAFKDAYVEALNNISSVCVNSTSTPECSSLGAAVSALRFVFTLVPFNGDFIDFTIDWYKVVQTAIMLTLIINIVIPMVPILVKWPLHTLKKCMKKGKAKTQEELNKLYLGPDFRIADRLGVNLMIVFAALLYSAGNALFYFIGALVLFLVYWIDKILVLRFYRKPRGFNESISRRLSYVLPWAVFIHLVFAMWTYSKALPRPALSAGMQVYVDNIPTIVGCQGVVVWESTYLPEFGIDLEVPFCRGPGGVGEGSVDEDNAFVLMAQEYDIYARLLNAVVLPSFVFSILVFVFLIVDILLKTVGSILITILCGCCKRRKGKVADENAAKLTFGMSRSRGMVVGATSYDFTSLSSYIFAAPFSDSIVSKWSAKGL</sequence>
<dbReference type="AlphaFoldDB" id="A0A7S3CVV1"/>
<dbReference type="GO" id="GO:0005227">
    <property type="term" value="F:calcium-activated cation channel activity"/>
    <property type="evidence" value="ECO:0007669"/>
    <property type="project" value="InterPro"/>
</dbReference>
<keyword evidence="1" id="KW-1133">Transmembrane helix</keyword>
<feature type="transmembrane region" description="Helical" evidence="1">
    <location>
        <begin position="59"/>
        <end position="80"/>
    </location>
</feature>
<feature type="transmembrane region" description="Helical" evidence="1">
    <location>
        <begin position="729"/>
        <end position="746"/>
    </location>
</feature>
<dbReference type="InterPro" id="IPR045122">
    <property type="entry name" value="Csc1-like"/>
</dbReference>
<keyword evidence="1" id="KW-0812">Transmembrane</keyword>
<gene>
    <name evidence="2" type="ORF">PBIL07802_LOCUS848</name>
</gene>
<organism evidence="2">
    <name type="scientific">Palpitomonas bilix</name>
    <dbReference type="NCBI Taxonomy" id="652834"/>
    <lineage>
        <taxon>Eukaryota</taxon>
        <taxon>Eukaryota incertae sedis</taxon>
    </lineage>
</organism>
<name>A0A7S3CVV1_9EUKA</name>
<dbReference type="EMBL" id="HBIB01001258">
    <property type="protein sequence ID" value="CAE0238705.1"/>
    <property type="molecule type" value="Transcribed_RNA"/>
</dbReference>
<dbReference type="GO" id="GO:0005886">
    <property type="term" value="C:plasma membrane"/>
    <property type="evidence" value="ECO:0007669"/>
    <property type="project" value="TreeGrafter"/>
</dbReference>
<feature type="transmembrane region" description="Helical" evidence="1">
    <location>
        <begin position="678"/>
        <end position="700"/>
    </location>
</feature>